<feature type="transmembrane region" description="Helical" evidence="2">
    <location>
        <begin position="31"/>
        <end position="48"/>
    </location>
</feature>
<sequence>MHFLKFTLLRLALFLAVFAFIYWVIGWNLWVAAVLGLVIAFAVSYLFFNSLRLQAVNEMADRMAGRRGQAARIAEEDAAAEDEAMEQADRRRGESTSD</sequence>
<keyword evidence="3" id="KW-0645">Protease</keyword>
<evidence type="ECO:0000313" key="3">
    <source>
        <dbReference type="EMBL" id="MBG6084132.1"/>
    </source>
</evidence>
<reference evidence="3" key="1">
    <citation type="submission" date="2020-11" db="EMBL/GenBank/DDBJ databases">
        <title>Sequencing the genomes of 1000 actinobacteria strains.</title>
        <authorList>
            <person name="Klenk H.-P."/>
        </authorList>
    </citation>
    <scope>NUCLEOTIDE SEQUENCE</scope>
    <source>
        <strain evidence="3">DSM 26152</strain>
    </source>
</reference>
<dbReference type="RefSeq" id="WP_331271439.1">
    <property type="nucleotide sequence ID" value="NZ_JADOTZ010000001.1"/>
</dbReference>
<proteinExistence type="predicted"/>
<dbReference type="GO" id="GO:0008233">
    <property type="term" value="F:peptidase activity"/>
    <property type="evidence" value="ECO:0007669"/>
    <property type="project" value="UniProtKB-KW"/>
</dbReference>
<keyword evidence="4" id="KW-1185">Reference proteome</keyword>
<keyword evidence="2" id="KW-1133">Transmembrane helix</keyword>
<name>A0A931D8U0_9MICC</name>
<dbReference type="GO" id="GO:0006508">
    <property type="term" value="P:proteolysis"/>
    <property type="evidence" value="ECO:0007669"/>
    <property type="project" value="UniProtKB-KW"/>
</dbReference>
<protein>
    <submittedName>
        <fullName evidence="3">Membrane protein implicated in regulation of membrane protease activity</fullName>
    </submittedName>
</protein>
<evidence type="ECO:0000256" key="2">
    <source>
        <dbReference type="SAM" id="Phobius"/>
    </source>
</evidence>
<accession>A0A931D8U0</accession>
<keyword evidence="3" id="KW-0378">Hydrolase</keyword>
<dbReference type="InterPro" id="IPR025323">
    <property type="entry name" value="DUF4229"/>
</dbReference>
<gene>
    <name evidence="3" type="ORF">IW252_000899</name>
</gene>
<feature type="transmembrane region" description="Helical" evidence="2">
    <location>
        <begin position="7"/>
        <end position="25"/>
    </location>
</feature>
<keyword evidence="2" id="KW-0812">Transmembrane</keyword>
<dbReference type="AlphaFoldDB" id="A0A931D8U0"/>
<dbReference type="EMBL" id="JADOTZ010000001">
    <property type="protein sequence ID" value="MBG6084132.1"/>
    <property type="molecule type" value="Genomic_DNA"/>
</dbReference>
<comment type="caution">
    <text evidence="3">The sequence shown here is derived from an EMBL/GenBank/DDBJ whole genome shotgun (WGS) entry which is preliminary data.</text>
</comment>
<organism evidence="3 4">
    <name type="scientific">Zhihengliuella flava</name>
    <dbReference type="NCBI Taxonomy" id="1285193"/>
    <lineage>
        <taxon>Bacteria</taxon>
        <taxon>Bacillati</taxon>
        <taxon>Actinomycetota</taxon>
        <taxon>Actinomycetes</taxon>
        <taxon>Micrococcales</taxon>
        <taxon>Micrococcaceae</taxon>
        <taxon>Zhihengliuella</taxon>
    </lineage>
</organism>
<dbReference type="Proteomes" id="UP000625033">
    <property type="component" value="Unassembled WGS sequence"/>
</dbReference>
<keyword evidence="2" id="KW-0472">Membrane</keyword>
<evidence type="ECO:0000313" key="4">
    <source>
        <dbReference type="Proteomes" id="UP000625033"/>
    </source>
</evidence>
<dbReference type="Pfam" id="PF14012">
    <property type="entry name" value="DUF4229"/>
    <property type="match status" value="1"/>
</dbReference>
<feature type="compositionally biased region" description="Acidic residues" evidence="1">
    <location>
        <begin position="76"/>
        <end position="86"/>
    </location>
</feature>
<feature type="compositionally biased region" description="Basic and acidic residues" evidence="1">
    <location>
        <begin position="87"/>
        <end position="98"/>
    </location>
</feature>
<feature type="region of interest" description="Disordered" evidence="1">
    <location>
        <begin position="71"/>
        <end position="98"/>
    </location>
</feature>
<evidence type="ECO:0000256" key="1">
    <source>
        <dbReference type="SAM" id="MobiDB-lite"/>
    </source>
</evidence>